<dbReference type="GO" id="GO:0015074">
    <property type="term" value="P:DNA integration"/>
    <property type="evidence" value="ECO:0007669"/>
    <property type="project" value="InterPro"/>
</dbReference>
<evidence type="ECO:0000256" key="2">
    <source>
        <dbReference type="ARBA" id="ARBA00023125"/>
    </source>
</evidence>
<dbReference type="InterPro" id="IPR044068">
    <property type="entry name" value="CB"/>
</dbReference>
<dbReference type="RefSeq" id="WP_076330406.1">
    <property type="nucleotide sequence ID" value="NZ_MRTJ01000001.1"/>
</dbReference>
<name>A0A1R1C4F8_PAEAM</name>
<proteinExistence type="inferred from homology"/>
<dbReference type="Pfam" id="PF13102">
    <property type="entry name" value="Phage_int_SAM_5"/>
    <property type="match status" value="1"/>
</dbReference>
<gene>
    <name evidence="7" type="ORF">BK131_03235</name>
</gene>
<organism evidence="7 8">
    <name type="scientific">Paenibacillus amylolyticus</name>
    <dbReference type="NCBI Taxonomy" id="1451"/>
    <lineage>
        <taxon>Bacteria</taxon>
        <taxon>Bacillati</taxon>
        <taxon>Bacillota</taxon>
        <taxon>Bacilli</taxon>
        <taxon>Bacillales</taxon>
        <taxon>Paenibacillaceae</taxon>
        <taxon>Paenibacillus</taxon>
    </lineage>
</organism>
<dbReference type="InterPro" id="IPR013762">
    <property type="entry name" value="Integrase-like_cat_sf"/>
</dbReference>
<reference evidence="7 8" key="1">
    <citation type="submission" date="2016-11" db="EMBL/GenBank/DDBJ databases">
        <title>Paenibacillus species isolates.</title>
        <authorList>
            <person name="Beno S.M."/>
        </authorList>
    </citation>
    <scope>NUCLEOTIDE SEQUENCE [LARGE SCALE GENOMIC DNA]</scope>
    <source>
        <strain evidence="7 8">FSL H8-0246</strain>
    </source>
</reference>
<evidence type="ECO:0000313" key="8">
    <source>
        <dbReference type="Proteomes" id="UP000187134"/>
    </source>
</evidence>
<dbReference type="InterPro" id="IPR010998">
    <property type="entry name" value="Integrase_recombinase_N"/>
</dbReference>
<evidence type="ECO:0000259" key="6">
    <source>
        <dbReference type="PROSITE" id="PS51900"/>
    </source>
</evidence>
<dbReference type="PANTHER" id="PTHR30349:SF64">
    <property type="entry name" value="PROPHAGE INTEGRASE INTD-RELATED"/>
    <property type="match status" value="1"/>
</dbReference>
<dbReference type="AlphaFoldDB" id="A0A1R1C4F8"/>
<dbReference type="Gene3D" id="1.10.443.10">
    <property type="entry name" value="Intergrase catalytic core"/>
    <property type="match status" value="1"/>
</dbReference>
<dbReference type="InterPro" id="IPR011010">
    <property type="entry name" value="DNA_brk_join_enz"/>
</dbReference>
<dbReference type="InterPro" id="IPR050090">
    <property type="entry name" value="Tyrosine_recombinase_XerCD"/>
</dbReference>
<dbReference type="CDD" id="cd01189">
    <property type="entry name" value="INT_ICEBs1_C_like"/>
    <property type="match status" value="1"/>
</dbReference>
<dbReference type="PROSITE" id="PS51898">
    <property type="entry name" value="TYR_RECOMBINASE"/>
    <property type="match status" value="1"/>
</dbReference>
<dbReference type="OrthoDB" id="9803188at2"/>
<dbReference type="GO" id="GO:0006310">
    <property type="term" value="P:DNA recombination"/>
    <property type="evidence" value="ECO:0007669"/>
    <property type="project" value="UniProtKB-KW"/>
</dbReference>
<feature type="domain" description="Tyr recombinase" evidence="5">
    <location>
        <begin position="182"/>
        <end position="389"/>
    </location>
</feature>
<dbReference type="PROSITE" id="PS51900">
    <property type="entry name" value="CB"/>
    <property type="match status" value="1"/>
</dbReference>
<evidence type="ECO:0000259" key="5">
    <source>
        <dbReference type="PROSITE" id="PS51898"/>
    </source>
</evidence>
<dbReference type="PANTHER" id="PTHR30349">
    <property type="entry name" value="PHAGE INTEGRASE-RELATED"/>
    <property type="match status" value="1"/>
</dbReference>
<evidence type="ECO:0000256" key="3">
    <source>
        <dbReference type="ARBA" id="ARBA00023172"/>
    </source>
</evidence>
<evidence type="ECO:0000313" key="7">
    <source>
        <dbReference type="EMBL" id="OMF17005.1"/>
    </source>
</evidence>
<dbReference type="InterPro" id="IPR002104">
    <property type="entry name" value="Integrase_catalytic"/>
</dbReference>
<evidence type="ECO:0000256" key="1">
    <source>
        <dbReference type="ARBA" id="ARBA00008857"/>
    </source>
</evidence>
<dbReference type="Proteomes" id="UP000187134">
    <property type="component" value="Unassembled WGS sequence"/>
</dbReference>
<protein>
    <submittedName>
        <fullName evidence="7">Site-specific integrase</fullName>
    </submittedName>
</protein>
<comment type="caution">
    <text evidence="7">The sequence shown here is derived from an EMBL/GenBank/DDBJ whole genome shotgun (WGS) entry which is preliminary data.</text>
</comment>
<dbReference type="Pfam" id="PF00589">
    <property type="entry name" value="Phage_integrase"/>
    <property type="match status" value="1"/>
</dbReference>
<feature type="domain" description="Core-binding (CB)" evidence="6">
    <location>
        <begin position="70"/>
        <end position="152"/>
    </location>
</feature>
<keyword evidence="2 4" id="KW-0238">DNA-binding</keyword>
<dbReference type="Gene3D" id="1.10.150.130">
    <property type="match status" value="1"/>
</dbReference>
<evidence type="ECO:0000256" key="4">
    <source>
        <dbReference type="PROSITE-ProRule" id="PRU01248"/>
    </source>
</evidence>
<dbReference type="EMBL" id="MRTJ01000001">
    <property type="protein sequence ID" value="OMF17005.1"/>
    <property type="molecule type" value="Genomic_DNA"/>
</dbReference>
<accession>A0A1R1C4F8</accession>
<dbReference type="InterPro" id="IPR025269">
    <property type="entry name" value="SAM-like_dom"/>
</dbReference>
<keyword evidence="3" id="KW-0233">DNA recombination</keyword>
<dbReference type="GO" id="GO:0003677">
    <property type="term" value="F:DNA binding"/>
    <property type="evidence" value="ECO:0007669"/>
    <property type="project" value="UniProtKB-UniRule"/>
</dbReference>
<dbReference type="SUPFAM" id="SSF56349">
    <property type="entry name" value="DNA breaking-rejoining enzymes"/>
    <property type="match status" value="1"/>
</dbReference>
<comment type="similarity">
    <text evidence="1">Belongs to the 'phage' integrase family.</text>
</comment>
<sequence>MASYTKIKANNKQGYKWICTLEGPPDPVTGKRKQIPRRGDTQKEALARAQESLKEYVKSQHGPTVRNNKIFFNDAAREWLRAYSKTKVKQKTIDTRQNSINILLRYYDQKLINKLTYKMHEELVNDIHDKGFSISTIKGAHSVSNMIMKYALKNKWITENPFSEVKLPAKLLTVEEIENDPIQEKFFENEELAEFLLTAKEHGLYLDNEIFHLLAFSGLRPGELCALKDSDFFFETNEIRVTKTLYYPKNNMRLASLTPPKTTGSVRRFDVLDTIMFALEKHISSLEKFRDYNKKSIPDYHDNTFVFARPNGYPVLPANIMTRMQRLLKKTSIKKKATPHIFRHTHVSMLAEAEVDLKTIMDRVGHEDAKTTLKIYTHVTKKMKKNATEKIKMHYAGIVQI</sequence>